<reference evidence="9 10" key="1">
    <citation type="journal article" date="2011" name="Stand. Genomic Sci.">
        <title>Complete genome sequence of Nitratifractor salsuginis type strain (E9I37-1).</title>
        <authorList>
            <person name="Anderson I."/>
            <person name="Sikorski J."/>
            <person name="Zeytun A."/>
            <person name="Nolan M."/>
            <person name="Lapidus A."/>
            <person name="Lucas S."/>
            <person name="Hammon N."/>
            <person name="Deshpande S."/>
            <person name="Cheng J.F."/>
            <person name="Tapia R."/>
            <person name="Han C."/>
            <person name="Goodwin L."/>
            <person name="Pitluck S."/>
            <person name="Liolios K."/>
            <person name="Pagani I."/>
            <person name="Ivanova N."/>
            <person name="Huntemann M."/>
            <person name="Mavromatis K."/>
            <person name="Ovchinikova G."/>
            <person name="Pati A."/>
            <person name="Chen A."/>
            <person name="Palaniappan K."/>
            <person name="Land M."/>
            <person name="Hauser L."/>
            <person name="Brambilla E.M."/>
            <person name="Ngatchou-Djao O.D."/>
            <person name="Rohde M."/>
            <person name="Tindall B.J."/>
            <person name="Goker M."/>
            <person name="Detter J.C."/>
            <person name="Woyke T."/>
            <person name="Bristow J."/>
            <person name="Eisen J.A."/>
            <person name="Markowitz V."/>
            <person name="Hugenholtz P."/>
            <person name="Klenk H.P."/>
            <person name="Kyrpides N.C."/>
        </authorList>
    </citation>
    <scope>NUCLEOTIDE SEQUENCE [LARGE SCALE GENOMIC DNA]</scope>
    <source>
        <strain evidence="10">DSM 16511 / JCM 12458 / E9I37-1</strain>
    </source>
</reference>
<feature type="domain" description="Pyrroline-5-carboxylate reductase catalytic N-terminal" evidence="7">
    <location>
        <begin position="2"/>
        <end position="85"/>
    </location>
</feature>
<dbReference type="InterPro" id="IPR008927">
    <property type="entry name" value="6-PGluconate_DH-like_C_sf"/>
</dbReference>
<dbReference type="SUPFAM" id="SSF51735">
    <property type="entry name" value="NAD(P)-binding Rossmann-fold domains"/>
    <property type="match status" value="1"/>
</dbReference>
<accession>E6WZY6</accession>
<evidence type="ECO:0000259" key="7">
    <source>
        <dbReference type="Pfam" id="PF03807"/>
    </source>
</evidence>
<comment type="pathway">
    <text evidence="4">Amino-acid biosynthesis; L-proline biosynthesis; L-proline from L-glutamate 5-semialdehyde: step 1/1.</text>
</comment>
<dbReference type="OrthoDB" id="9805754at2"/>
<dbReference type="eggNOG" id="COG0345">
    <property type="taxonomic scope" value="Bacteria"/>
</dbReference>
<dbReference type="EC" id="1.5.1.2" evidence="4 5"/>
<proteinExistence type="inferred from homology"/>
<dbReference type="NCBIfam" id="TIGR00112">
    <property type="entry name" value="proC"/>
    <property type="match status" value="1"/>
</dbReference>
<dbReference type="InterPro" id="IPR036291">
    <property type="entry name" value="NAD(P)-bd_dom_sf"/>
</dbReference>
<dbReference type="STRING" id="749222.Nitsa_0374"/>
<dbReference type="Gene3D" id="1.10.3730.10">
    <property type="entry name" value="ProC C-terminal domain-like"/>
    <property type="match status" value="1"/>
</dbReference>
<gene>
    <name evidence="4" type="primary">proC</name>
    <name evidence="9" type="ordered locus">Nitsa_0374</name>
</gene>
<dbReference type="UniPathway" id="UPA00098">
    <property type="reaction ID" value="UER00361"/>
</dbReference>
<dbReference type="SUPFAM" id="SSF48179">
    <property type="entry name" value="6-phosphogluconate dehydrogenase C-terminal domain-like"/>
    <property type="match status" value="1"/>
</dbReference>
<dbReference type="RefSeq" id="WP_013553340.1">
    <property type="nucleotide sequence ID" value="NC_014935.1"/>
</dbReference>
<feature type="binding site" evidence="6">
    <location>
        <position position="48"/>
    </location>
    <ligand>
        <name>NADPH</name>
        <dbReference type="ChEBI" id="CHEBI:57783"/>
    </ligand>
</feature>
<dbReference type="FunFam" id="1.10.3730.10:FF:000001">
    <property type="entry name" value="Pyrroline-5-carboxylate reductase"/>
    <property type="match status" value="1"/>
</dbReference>
<evidence type="ECO:0000256" key="2">
    <source>
        <dbReference type="ARBA" id="ARBA00022857"/>
    </source>
</evidence>
<keyword evidence="4" id="KW-0963">Cytoplasm</keyword>
<evidence type="ECO:0000313" key="9">
    <source>
        <dbReference type="EMBL" id="ADV45644.1"/>
    </source>
</evidence>
<comment type="function">
    <text evidence="4">Catalyzes the reduction of 1-pyrroline-5-carboxylate (PCA) to L-proline.</text>
</comment>
<dbReference type="PIRSF" id="PIRSF000193">
    <property type="entry name" value="Pyrrol-5-carb_rd"/>
    <property type="match status" value="1"/>
</dbReference>
<dbReference type="Proteomes" id="UP000008633">
    <property type="component" value="Chromosome"/>
</dbReference>
<dbReference type="HOGENOM" id="CLU_042344_4_0_7"/>
<evidence type="ECO:0000256" key="3">
    <source>
        <dbReference type="ARBA" id="ARBA00023002"/>
    </source>
</evidence>
<sequence length="248" mass="26448">MKILLIGAGNMGGAMLEGLREYDVTVVEAYEPRRKELAALYPNITLQNTIPPLDGYVVLLAIKPQSLDALEVEGRAEALISILAGTPLARLKEKIDAEAYIRAMPNIAALKRKSVTSVTGDESFKEEALKILSSIGKAIWLNSEKELDIATGIGGSAPAWMALVAEALADGAVNLGLPRAVSYEYVAALMDGMGALLEEEHPALLKDKVMSPGGTTAAGYAKLEEGGVRDSFIKAMEACYRRSLELGK</sequence>
<evidence type="ECO:0000259" key="8">
    <source>
        <dbReference type="Pfam" id="PF14748"/>
    </source>
</evidence>
<name>E6WZY6_NITSE</name>
<comment type="catalytic activity">
    <reaction evidence="4">
        <text>L-proline + NADP(+) = (S)-1-pyrroline-5-carboxylate + NADPH + 2 H(+)</text>
        <dbReference type="Rhea" id="RHEA:14109"/>
        <dbReference type="ChEBI" id="CHEBI:15378"/>
        <dbReference type="ChEBI" id="CHEBI:17388"/>
        <dbReference type="ChEBI" id="CHEBI:57783"/>
        <dbReference type="ChEBI" id="CHEBI:58349"/>
        <dbReference type="ChEBI" id="CHEBI:60039"/>
        <dbReference type="EC" id="1.5.1.2"/>
    </reaction>
</comment>
<keyword evidence="3 4" id="KW-0560">Oxidoreductase</keyword>
<keyword evidence="2 4" id="KW-0521">NADP</keyword>
<evidence type="ECO:0000313" key="10">
    <source>
        <dbReference type="Proteomes" id="UP000008633"/>
    </source>
</evidence>
<dbReference type="KEGG" id="nsa:Nitsa_0374"/>
<reference evidence="10" key="2">
    <citation type="submission" date="2011-01" db="EMBL/GenBank/DDBJ databases">
        <title>The complete genome of Nitratifractor salsuginis DSM 16511.</title>
        <authorList>
            <consortium name="US DOE Joint Genome Institute (JGI-PGF)"/>
            <person name="Lucas S."/>
            <person name="Copeland A."/>
            <person name="Lapidus A."/>
            <person name="Bruce D."/>
            <person name="Goodwin L."/>
            <person name="Pitluck S."/>
            <person name="Kyrpides N."/>
            <person name="Mavromatis K."/>
            <person name="Ivanova N."/>
            <person name="Mikhailova N."/>
            <person name="Zeytun A."/>
            <person name="Detter J.C."/>
            <person name="Tapia R."/>
            <person name="Han C."/>
            <person name="Land M."/>
            <person name="Hauser L."/>
            <person name="Markowitz V."/>
            <person name="Cheng J.-F."/>
            <person name="Hugenholtz P."/>
            <person name="Woyke T."/>
            <person name="Wu D."/>
            <person name="Tindall B."/>
            <person name="Schuetze A."/>
            <person name="Brambilla E."/>
            <person name="Klenk H.-P."/>
            <person name="Eisen J.A."/>
        </authorList>
    </citation>
    <scope>NUCLEOTIDE SEQUENCE [LARGE SCALE GENOMIC DNA]</scope>
    <source>
        <strain evidence="10">DSM 16511 / JCM 12458 / E9I37-1</strain>
    </source>
</reference>
<evidence type="ECO:0000256" key="1">
    <source>
        <dbReference type="ARBA" id="ARBA00005525"/>
    </source>
</evidence>
<dbReference type="InterPro" id="IPR000304">
    <property type="entry name" value="Pyrroline-COOH_reductase"/>
</dbReference>
<organism evidence="9 10">
    <name type="scientific">Nitratifractor salsuginis (strain DSM 16511 / JCM 12458 / E9I37-1)</name>
    <dbReference type="NCBI Taxonomy" id="749222"/>
    <lineage>
        <taxon>Bacteria</taxon>
        <taxon>Pseudomonadati</taxon>
        <taxon>Campylobacterota</taxon>
        <taxon>Epsilonproteobacteria</taxon>
        <taxon>Campylobacterales</taxon>
        <taxon>Sulfurovaceae</taxon>
        <taxon>Nitratifractor</taxon>
    </lineage>
</organism>
<dbReference type="PANTHER" id="PTHR11645">
    <property type="entry name" value="PYRROLINE-5-CARBOXYLATE REDUCTASE"/>
    <property type="match status" value="1"/>
</dbReference>
<dbReference type="Pfam" id="PF14748">
    <property type="entry name" value="P5CR_dimer"/>
    <property type="match status" value="1"/>
</dbReference>
<dbReference type="HAMAP" id="MF_01925">
    <property type="entry name" value="P5C_reductase"/>
    <property type="match status" value="1"/>
</dbReference>
<evidence type="ECO:0000256" key="4">
    <source>
        <dbReference type="HAMAP-Rule" id="MF_01925"/>
    </source>
</evidence>
<dbReference type="AlphaFoldDB" id="E6WZY6"/>
<comment type="catalytic activity">
    <reaction evidence="4">
        <text>L-proline + NAD(+) = (S)-1-pyrroline-5-carboxylate + NADH + 2 H(+)</text>
        <dbReference type="Rhea" id="RHEA:14105"/>
        <dbReference type="ChEBI" id="CHEBI:15378"/>
        <dbReference type="ChEBI" id="CHEBI:17388"/>
        <dbReference type="ChEBI" id="CHEBI:57540"/>
        <dbReference type="ChEBI" id="CHEBI:57945"/>
        <dbReference type="ChEBI" id="CHEBI:60039"/>
        <dbReference type="EC" id="1.5.1.2"/>
    </reaction>
</comment>
<dbReference type="InterPro" id="IPR028939">
    <property type="entry name" value="P5C_Rdtase_cat_N"/>
</dbReference>
<evidence type="ECO:0000256" key="5">
    <source>
        <dbReference type="NCBIfam" id="TIGR00112"/>
    </source>
</evidence>
<dbReference type="GO" id="GO:0005737">
    <property type="term" value="C:cytoplasm"/>
    <property type="evidence" value="ECO:0007669"/>
    <property type="project" value="UniProtKB-SubCell"/>
</dbReference>
<dbReference type="Pfam" id="PF03807">
    <property type="entry name" value="F420_oxidored"/>
    <property type="match status" value="1"/>
</dbReference>
<keyword evidence="4" id="KW-0641">Proline biosynthesis</keyword>
<feature type="binding site" evidence="6">
    <location>
        <begin position="6"/>
        <end position="11"/>
    </location>
    <ligand>
        <name>NADP(+)</name>
        <dbReference type="ChEBI" id="CHEBI:58349"/>
    </ligand>
</feature>
<protein>
    <recommendedName>
        <fullName evidence="4 5">Pyrroline-5-carboxylate reductase</fullName>
        <shortName evidence="4">P5C reductase</shortName>
        <shortName evidence="4">P5CR</shortName>
        <ecNumber evidence="4 5">1.5.1.2</ecNumber>
    </recommendedName>
    <alternativeName>
        <fullName evidence="4">PCA reductase</fullName>
    </alternativeName>
</protein>
<keyword evidence="10" id="KW-1185">Reference proteome</keyword>
<comment type="subcellular location">
    <subcellularLocation>
        <location evidence="4">Cytoplasm</location>
    </subcellularLocation>
</comment>
<keyword evidence="4" id="KW-0028">Amino-acid biosynthesis</keyword>
<comment type="similarity">
    <text evidence="1 4">Belongs to the pyrroline-5-carboxylate reductase family.</text>
</comment>
<dbReference type="InterPro" id="IPR029036">
    <property type="entry name" value="P5CR_dimer"/>
</dbReference>
<dbReference type="GO" id="GO:0004735">
    <property type="term" value="F:pyrroline-5-carboxylate reductase activity"/>
    <property type="evidence" value="ECO:0007669"/>
    <property type="project" value="UniProtKB-UniRule"/>
</dbReference>
<dbReference type="GO" id="GO:0055129">
    <property type="term" value="P:L-proline biosynthetic process"/>
    <property type="evidence" value="ECO:0007669"/>
    <property type="project" value="UniProtKB-UniRule"/>
</dbReference>
<evidence type="ECO:0000256" key="6">
    <source>
        <dbReference type="PIRSR" id="PIRSR000193-1"/>
    </source>
</evidence>
<dbReference type="Gene3D" id="3.40.50.720">
    <property type="entry name" value="NAD(P)-binding Rossmann-like Domain"/>
    <property type="match status" value="1"/>
</dbReference>
<feature type="domain" description="Pyrroline-5-carboxylate reductase dimerisation" evidence="8">
    <location>
        <begin position="144"/>
        <end position="246"/>
    </location>
</feature>
<feature type="binding site" evidence="6">
    <location>
        <begin position="61"/>
        <end position="64"/>
    </location>
    <ligand>
        <name>NADP(+)</name>
        <dbReference type="ChEBI" id="CHEBI:58349"/>
    </ligand>
</feature>
<dbReference type="PANTHER" id="PTHR11645:SF0">
    <property type="entry name" value="PYRROLINE-5-CARBOXYLATE REDUCTASE 3"/>
    <property type="match status" value="1"/>
</dbReference>
<dbReference type="EMBL" id="CP002452">
    <property type="protein sequence ID" value="ADV45644.1"/>
    <property type="molecule type" value="Genomic_DNA"/>
</dbReference>